<evidence type="ECO:0000313" key="3">
    <source>
        <dbReference type="EnsemblMetazoa" id="tetur03g02830.1"/>
    </source>
</evidence>
<dbReference type="InterPro" id="IPR050964">
    <property type="entry name" value="Striated_Muscle_Regulatory"/>
</dbReference>
<feature type="domain" description="Fibronectin type-III" evidence="2">
    <location>
        <begin position="139"/>
        <end position="235"/>
    </location>
</feature>
<dbReference type="InterPro" id="IPR036116">
    <property type="entry name" value="FN3_sf"/>
</dbReference>
<dbReference type="HOGENOM" id="CLU_1054960_0_0_1"/>
<accession>T1JZ64</accession>
<dbReference type="SMART" id="SM00060">
    <property type="entry name" value="FN3"/>
    <property type="match status" value="1"/>
</dbReference>
<protein>
    <recommendedName>
        <fullName evidence="2">Fibronectin type-III domain-containing protein</fullName>
    </recommendedName>
</protein>
<proteinExistence type="predicted"/>
<dbReference type="Proteomes" id="UP000015104">
    <property type="component" value="Unassembled WGS sequence"/>
</dbReference>
<dbReference type="Gene3D" id="2.60.40.10">
    <property type="entry name" value="Immunoglobulins"/>
    <property type="match status" value="2"/>
</dbReference>
<dbReference type="InterPro" id="IPR013783">
    <property type="entry name" value="Ig-like_fold"/>
</dbReference>
<dbReference type="SUPFAM" id="SSF49265">
    <property type="entry name" value="Fibronectin type III"/>
    <property type="match status" value="2"/>
</dbReference>
<dbReference type="InterPro" id="IPR003961">
    <property type="entry name" value="FN3_dom"/>
</dbReference>
<organism evidence="3 4">
    <name type="scientific">Tetranychus urticae</name>
    <name type="common">Two-spotted spider mite</name>
    <dbReference type="NCBI Taxonomy" id="32264"/>
    <lineage>
        <taxon>Eukaryota</taxon>
        <taxon>Metazoa</taxon>
        <taxon>Ecdysozoa</taxon>
        <taxon>Arthropoda</taxon>
        <taxon>Chelicerata</taxon>
        <taxon>Arachnida</taxon>
        <taxon>Acari</taxon>
        <taxon>Acariformes</taxon>
        <taxon>Trombidiformes</taxon>
        <taxon>Prostigmata</taxon>
        <taxon>Eleutherengona</taxon>
        <taxon>Raphignathae</taxon>
        <taxon>Tetranychoidea</taxon>
        <taxon>Tetranychidae</taxon>
        <taxon>Tetranychus</taxon>
    </lineage>
</organism>
<name>T1JZ64_TETUR</name>
<keyword evidence="4" id="KW-1185">Reference proteome</keyword>
<dbReference type="CDD" id="cd00063">
    <property type="entry name" value="FN3"/>
    <property type="match status" value="2"/>
</dbReference>
<dbReference type="PANTHER" id="PTHR13817:SF175">
    <property type="entry name" value="IG-LIKE AND FIBRONECTIN TYPE-III DOMAIN-CONTAINING PROTEIN C27B7.7"/>
    <property type="match status" value="1"/>
</dbReference>
<reference evidence="4" key="1">
    <citation type="submission" date="2011-08" db="EMBL/GenBank/DDBJ databases">
        <authorList>
            <person name="Rombauts S."/>
        </authorList>
    </citation>
    <scope>NUCLEOTIDE SEQUENCE</scope>
    <source>
        <strain evidence="4">London</strain>
    </source>
</reference>
<dbReference type="STRING" id="32264.T1JZ64"/>
<reference evidence="3" key="2">
    <citation type="submission" date="2015-06" db="UniProtKB">
        <authorList>
            <consortium name="EnsemblMetazoa"/>
        </authorList>
    </citation>
    <scope>IDENTIFICATION</scope>
</reference>
<dbReference type="PANTHER" id="PTHR13817">
    <property type="entry name" value="TITIN"/>
    <property type="match status" value="1"/>
</dbReference>
<evidence type="ECO:0000313" key="4">
    <source>
        <dbReference type="Proteomes" id="UP000015104"/>
    </source>
</evidence>
<evidence type="ECO:0000259" key="2">
    <source>
        <dbReference type="PROSITE" id="PS50853"/>
    </source>
</evidence>
<dbReference type="AlphaFoldDB" id="T1JZ64"/>
<sequence length="264" mass="29428">MRDKIIAGIVVIRETWFLSVEASFNTSFLTVSYSGPAFSNVYKFRVSALNELGSGLPSDASPQYKTRENRHLRAPVNVGGGGGKAGTLTVTWDPLPPQDWNSSSIWYKIYWKLSNEYDYDYQTKELNQIQAINRMGEGPVSEPKEVHSAESMPQVQPSLVTAFPFNSTGLNVSWAPLEYWRTGQALTLLHRGTHNHGLIVALSPHTEYSFSVMAYNEADSGPESEPAIPVNLMNISRPMPYKNDTITMQNYGAENMNLATKETI</sequence>
<keyword evidence="1" id="KW-0677">Repeat</keyword>
<dbReference type="eggNOG" id="KOG3513">
    <property type="taxonomic scope" value="Eukaryota"/>
</dbReference>
<evidence type="ECO:0000256" key="1">
    <source>
        <dbReference type="ARBA" id="ARBA00022737"/>
    </source>
</evidence>
<dbReference type="EnsemblMetazoa" id="tetur03g02830.1">
    <property type="protein sequence ID" value="tetur03g02830.1"/>
    <property type="gene ID" value="tetur03g02830"/>
</dbReference>
<dbReference type="EMBL" id="CAEY01001116">
    <property type="status" value="NOT_ANNOTATED_CDS"/>
    <property type="molecule type" value="Genomic_DNA"/>
</dbReference>
<dbReference type="PROSITE" id="PS50853">
    <property type="entry name" value="FN3"/>
    <property type="match status" value="1"/>
</dbReference>